<feature type="signal peptide" evidence="1">
    <location>
        <begin position="1"/>
        <end position="18"/>
    </location>
</feature>
<feature type="chain" id="PRO_5007286630" evidence="1">
    <location>
        <begin position="19"/>
        <end position="183"/>
    </location>
</feature>
<sequence length="183" mass="20972">MNPLALAALATAIIATNGKQVHPIWQNETRLRQYQVAWTSLNKSTNVTYYQVSATELMSVDIYTNHGQQPKAKLICWSVKMSNLDQGNETGVREYSYTYAGANSEYFINEEVKTVSMLNYSIKNAVQYEYTSCELWVNSDYKDNVPPCCSFIYDLLCAVEKSYDIYDKQQCKSVVQSLEKKFQ</sequence>
<dbReference type="AlphaFoldDB" id="A0A131Z4E7"/>
<evidence type="ECO:0000313" key="2">
    <source>
        <dbReference type="EMBL" id="JAP86254.1"/>
    </source>
</evidence>
<keyword evidence="1" id="KW-0732">Signal</keyword>
<organism evidence="2">
    <name type="scientific">Rhipicephalus appendiculatus</name>
    <name type="common">Brown ear tick</name>
    <dbReference type="NCBI Taxonomy" id="34631"/>
    <lineage>
        <taxon>Eukaryota</taxon>
        <taxon>Metazoa</taxon>
        <taxon>Ecdysozoa</taxon>
        <taxon>Arthropoda</taxon>
        <taxon>Chelicerata</taxon>
        <taxon>Arachnida</taxon>
        <taxon>Acari</taxon>
        <taxon>Parasitiformes</taxon>
        <taxon>Ixodida</taxon>
        <taxon>Ixodoidea</taxon>
        <taxon>Ixodidae</taxon>
        <taxon>Rhipicephalinae</taxon>
        <taxon>Rhipicephalus</taxon>
        <taxon>Rhipicephalus</taxon>
    </lineage>
</organism>
<accession>A0A131Z4E7</accession>
<evidence type="ECO:0000256" key="1">
    <source>
        <dbReference type="SAM" id="SignalP"/>
    </source>
</evidence>
<proteinExistence type="predicted"/>
<protein>
    <submittedName>
        <fullName evidence="2">Lipocalin</fullName>
    </submittedName>
</protein>
<dbReference type="Gene3D" id="2.40.128.20">
    <property type="match status" value="2"/>
</dbReference>
<reference evidence="2" key="1">
    <citation type="journal article" date="2016" name="Ticks Tick Borne Dis.">
        <title>De novo assembly and annotation of the salivary gland transcriptome of Rhipicephalus appendiculatus male and female ticks during blood feeding.</title>
        <authorList>
            <person name="de Castro M.H."/>
            <person name="de Klerk D."/>
            <person name="Pienaar R."/>
            <person name="Latif A.A."/>
            <person name="Rees D.J."/>
            <person name="Mans B.J."/>
        </authorList>
    </citation>
    <scope>NUCLEOTIDE SEQUENCE</scope>
    <source>
        <tissue evidence="2">Salivary glands</tissue>
    </source>
</reference>
<dbReference type="InterPro" id="IPR012674">
    <property type="entry name" value="Calycin"/>
</dbReference>
<dbReference type="SUPFAM" id="SSF50814">
    <property type="entry name" value="Lipocalins"/>
    <property type="match status" value="1"/>
</dbReference>
<dbReference type="EMBL" id="GEDV01002303">
    <property type="protein sequence ID" value="JAP86254.1"/>
    <property type="molecule type" value="Transcribed_RNA"/>
</dbReference>
<name>A0A131Z4E7_RHIAP</name>